<evidence type="ECO:0000313" key="1">
    <source>
        <dbReference type="EMBL" id="HJB08633.1"/>
    </source>
</evidence>
<comment type="caution">
    <text evidence="1">The sequence shown here is derived from an EMBL/GenBank/DDBJ whole genome shotgun (WGS) entry which is preliminary data.</text>
</comment>
<gene>
    <name evidence="1" type="ORF">H9716_12360</name>
</gene>
<sequence length="53" mass="6074">MKLEEKKAIQEMVEIAKYLAENDPQSLIIANSNMNILKARCDMDYKAEPMKTA</sequence>
<dbReference type="EMBL" id="DWYS01000145">
    <property type="protein sequence ID" value="HJB08633.1"/>
    <property type="molecule type" value="Genomic_DNA"/>
</dbReference>
<name>A0A9D2RMB9_9FIRM</name>
<reference evidence="1" key="1">
    <citation type="journal article" date="2021" name="PeerJ">
        <title>Extensive microbial diversity within the chicken gut microbiome revealed by metagenomics and culture.</title>
        <authorList>
            <person name="Gilroy R."/>
            <person name="Ravi A."/>
            <person name="Getino M."/>
            <person name="Pursley I."/>
            <person name="Horton D.L."/>
            <person name="Alikhan N.F."/>
            <person name="Baker D."/>
            <person name="Gharbi K."/>
            <person name="Hall N."/>
            <person name="Watson M."/>
            <person name="Adriaenssens E.M."/>
            <person name="Foster-Nyarko E."/>
            <person name="Jarju S."/>
            <person name="Secka A."/>
            <person name="Antonio M."/>
            <person name="Oren A."/>
            <person name="Chaudhuri R.R."/>
            <person name="La Ragione R."/>
            <person name="Hildebrand F."/>
            <person name="Pallen M.J."/>
        </authorList>
    </citation>
    <scope>NUCLEOTIDE SEQUENCE</scope>
    <source>
        <strain evidence="1">CHK188-4685</strain>
    </source>
</reference>
<protein>
    <submittedName>
        <fullName evidence="1">Uncharacterized protein</fullName>
    </submittedName>
</protein>
<proteinExistence type="predicted"/>
<evidence type="ECO:0000313" key="2">
    <source>
        <dbReference type="Proteomes" id="UP000886804"/>
    </source>
</evidence>
<reference evidence="1" key="2">
    <citation type="submission" date="2021-04" db="EMBL/GenBank/DDBJ databases">
        <authorList>
            <person name="Gilroy R."/>
        </authorList>
    </citation>
    <scope>NUCLEOTIDE SEQUENCE</scope>
    <source>
        <strain evidence="1">CHK188-4685</strain>
    </source>
</reference>
<dbReference type="Proteomes" id="UP000886804">
    <property type="component" value="Unassembled WGS sequence"/>
</dbReference>
<organism evidence="1 2">
    <name type="scientific">Candidatus Enterocloster faecavium</name>
    <dbReference type="NCBI Taxonomy" id="2838560"/>
    <lineage>
        <taxon>Bacteria</taxon>
        <taxon>Bacillati</taxon>
        <taxon>Bacillota</taxon>
        <taxon>Clostridia</taxon>
        <taxon>Lachnospirales</taxon>
        <taxon>Lachnospiraceae</taxon>
        <taxon>Enterocloster</taxon>
    </lineage>
</organism>
<dbReference type="AlphaFoldDB" id="A0A9D2RMB9"/>
<accession>A0A9D2RMB9</accession>